<keyword evidence="4" id="KW-1185">Reference proteome</keyword>
<feature type="domain" description="HTH merR-type" evidence="2">
    <location>
        <begin position="1"/>
        <end position="72"/>
    </location>
</feature>
<dbReference type="InterPro" id="IPR000551">
    <property type="entry name" value="MerR-type_HTH_dom"/>
</dbReference>
<evidence type="ECO:0000259" key="2">
    <source>
        <dbReference type="PROSITE" id="PS50937"/>
    </source>
</evidence>
<sequence length="284" mass="31332">MSLSIKDFSEMSELSPQTLRFYHSEGLLVPAVVDEDTGYRYYDFEQVQDALLVSALRGTGMSVRDVRRALDAPDTAAALLDEHTEALDRQREAEDEAITTARSLLTSWPEVRRREVPEKTVLSAEVKAVPVDKRRGQPDQYDWDAVTVAVRAAVADLGALAVLHGAKVEGVPWFTWAGETHDQREAAFSTEGPHWLAKVPVSADAAQLAALAEHVDVQTFEAREELAIHLPGRLTMSKHATAQLRLVTQVPEGLFPDASTQRHILHDDGIETAVRLSPLRGART</sequence>
<dbReference type="PANTHER" id="PTHR30204">
    <property type="entry name" value="REDOX-CYCLING DRUG-SENSING TRANSCRIPTIONAL ACTIVATOR SOXR"/>
    <property type="match status" value="1"/>
</dbReference>
<dbReference type="PANTHER" id="PTHR30204:SF97">
    <property type="entry name" value="MERR FAMILY REGULATORY PROTEIN"/>
    <property type="match status" value="1"/>
</dbReference>
<dbReference type="SUPFAM" id="SSF46955">
    <property type="entry name" value="Putative DNA-binding domain"/>
    <property type="match status" value="1"/>
</dbReference>
<dbReference type="SMART" id="SM00422">
    <property type="entry name" value="HTH_MERR"/>
    <property type="match status" value="1"/>
</dbReference>
<dbReference type="EMBL" id="CP074402">
    <property type="protein sequence ID" value="QVJ02633.1"/>
    <property type="molecule type" value="Genomic_DNA"/>
</dbReference>
<proteinExistence type="predicted"/>
<dbReference type="InterPro" id="IPR047057">
    <property type="entry name" value="MerR_fam"/>
</dbReference>
<dbReference type="KEGG" id="nec:KGD82_09815"/>
<name>A0A975LBY0_9ACTN</name>
<dbReference type="GO" id="GO:0003677">
    <property type="term" value="F:DNA binding"/>
    <property type="evidence" value="ECO:0007669"/>
    <property type="project" value="UniProtKB-KW"/>
</dbReference>
<dbReference type="GO" id="GO:0003700">
    <property type="term" value="F:DNA-binding transcription factor activity"/>
    <property type="evidence" value="ECO:0007669"/>
    <property type="project" value="InterPro"/>
</dbReference>
<dbReference type="PROSITE" id="PS50937">
    <property type="entry name" value="HTH_MERR_2"/>
    <property type="match status" value="1"/>
</dbReference>
<dbReference type="InterPro" id="IPR009061">
    <property type="entry name" value="DNA-bd_dom_put_sf"/>
</dbReference>
<dbReference type="AlphaFoldDB" id="A0A975LBY0"/>
<gene>
    <name evidence="3" type="ORF">KGD82_09815</name>
</gene>
<protein>
    <submittedName>
        <fullName evidence="3">MerR family transcriptional regulator</fullName>
    </submittedName>
</protein>
<keyword evidence="1" id="KW-0238">DNA-binding</keyword>
<evidence type="ECO:0000256" key="1">
    <source>
        <dbReference type="ARBA" id="ARBA00023125"/>
    </source>
</evidence>
<dbReference type="Proteomes" id="UP000682416">
    <property type="component" value="Chromosome"/>
</dbReference>
<dbReference type="Gene3D" id="1.10.1660.10">
    <property type="match status" value="1"/>
</dbReference>
<evidence type="ECO:0000313" key="3">
    <source>
        <dbReference type="EMBL" id="QVJ02633.1"/>
    </source>
</evidence>
<evidence type="ECO:0000313" key="4">
    <source>
        <dbReference type="Proteomes" id="UP000682416"/>
    </source>
</evidence>
<organism evidence="3 4">
    <name type="scientific">Nocardiopsis eucommiae</name>
    <dbReference type="NCBI Taxonomy" id="2831970"/>
    <lineage>
        <taxon>Bacteria</taxon>
        <taxon>Bacillati</taxon>
        <taxon>Actinomycetota</taxon>
        <taxon>Actinomycetes</taxon>
        <taxon>Streptosporangiales</taxon>
        <taxon>Nocardiopsidaceae</taxon>
        <taxon>Nocardiopsis</taxon>
    </lineage>
</organism>
<reference evidence="3" key="1">
    <citation type="submission" date="2021-05" db="EMBL/GenBank/DDBJ databases">
        <authorList>
            <person name="Kaiqin L."/>
            <person name="Jian G."/>
        </authorList>
    </citation>
    <scope>NUCLEOTIDE SEQUENCE</scope>
    <source>
        <strain evidence="3">HDS5</strain>
    </source>
</reference>
<accession>A0A975LBY0</accession>
<dbReference type="Pfam" id="PF13411">
    <property type="entry name" value="MerR_1"/>
    <property type="match status" value="1"/>
</dbReference>